<reference evidence="1 2" key="1">
    <citation type="submission" date="2018-08" db="EMBL/GenBank/DDBJ databases">
        <title>Recombination of ecologically and evolutionarily significant loci maintains genetic cohesion in the Pseudomonas syringae species complex.</title>
        <authorList>
            <person name="Dillon M."/>
            <person name="Thakur S."/>
            <person name="Almeida R.N.D."/>
            <person name="Weir B.S."/>
            <person name="Guttman D.S."/>
        </authorList>
    </citation>
    <scope>NUCLEOTIDE SEQUENCE [LARGE SCALE GENOMIC DNA]</scope>
    <source>
        <strain evidence="1 2">ICMP 8902</strain>
    </source>
</reference>
<dbReference type="Proteomes" id="UP000279372">
    <property type="component" value="Unassembled WGS sequence"/>
</dbReference>
<sequence length="213" mass="24334">MWVPSGEVEFKQESQRFNACVLESIRILATRVYVREHLCDSSPFLDFLLLNVWQNILTINEAVCLRDVQFKAGGQALKKIGDGSCLSEDVSEPPHPNPRKASLELIADDLIWAAKNKDSNRCGRNVDGTIDANEGPFEHVDTGPRLEPVVFDFQNVIGAIRPPDYIVNHTVMAQFARYFNIFEHLRSCSRQQLDDQLFKCLGWAGKRRYIHMR</sequence>
<proteinExistence type="predicted"/>
<organism evidence="1 2">
    <name type="scientific">Pseudomonas syringae pv. philadelphi</name>
    <dbReference type="NCBI Taxonomy" id="251706"/>
    <lineage>
        <taxon>Bacteria</taxon>
        <taxon>Pseudomonadati</taxon>
        <taxon>Pseudomonadota</taxon>
        <taxon>Gammaproteobacteria</taxon>
        <taxon>Pseudomonadales</taxon>
        <taxon>Pseudomonadaceae</taxon>
        <taxon>Pseudomonas</taxon>
    </lineage>
</organism>
<gene>
    <name evidence="1" type="ORF">ALQ33_03436</name>
</gene>
<evidence type="ECO:0000313" key="2">
    <source>
        <dbReference type="Proteomes" id="UP000279372"/>
    </source>
</evidence>
<dbReference type="EMBL" id="RBQB01000156">
    <property type="protein sequence ID" value="RMO89796.1"/>
    <property type="molecule type" value="Genomic_DNA"/>
</dbReference>
<evidence type="ECO:0000313" key="1">
    <source>
        <dbReference type="EMBL" id="RMO89796.1"/>
    </source>
</evidence>
<accession>A0A3M3Z5A7</accession>
<dbReference type="AlphaFoldDB" id="A0A3M3Z5A7"/>
<name>A0A3M3Z5A7_9PSED</name>
<comment type="caution">
    <text evidence="1">The sequence shown here is derived from an EMBL/GenBank/DDBJ whole genome shotgun (WGS) entry which is preliminary data.</text>
</comment>
<protein>
    <submittedName>
        <fullName evidence="1">Uncharacterized protein</fullName>
    </submittedName>
</protein>